<dbReference type="Proteomes" id="UP000001353">
    <property type="component" value="Chromosome"/>
</dbReference>
<keyword evidence="4" id="KW-1185">Reference proteome</keyword>
<name>F7ZD46_ROSLO</name>
<keyword evidence="1" id="KW-1133">Transmembrane helix</keyword>
<reference evidence="3 4" key="1">
    <citation type="journal article" date="2011" name="BMC Genomics">
        <title>Comparative genome analysis and genome-guided physiological analysis of Roseobacter litoralis.</title>
        <authorList>
            <person name="Kalhoefer D."/>
            <person name="Thole S."/>
            <person name="Voget S."/>
            <person name="Lehmann R."/>
            <person name="Liesegang H."/>
            <person name="Wollher A."/>
            <person name="Daniel R."/>
            <person name="Simon M."/>
            <person name="Brinkhoff T."/>
        </authorList>
    </citation>
    <scope>NUCLEOTIDE SEQUENCE [LARGE SCALE GENOMIC DNA]</scope>
    <source>
        <strain evidence="4">ATCC 49566 / DSM 6996 / JCM 21268 / NBRC 15278 / OCh 149</strain>
    </source>
</reference>
<feature type="transmembrane region" description="Helical" evidence="1">
    <location>
        <begin position="61"/>
        <end position="83"/>
    </location>
</feature>
<proteinExistence type="predicted"/>
<dbReference type="RefSeq" id="WP_013961193.1">
    <property type="nucleotide sequence ID" value="NC_015730.1"/>
</dbReference>
<feature type="transmembrane region" description="Helical" evidence="1">
    <location>
        <begin position="36"/>
        <end position="55"/>
    </location>
</feature>
<dbReference type="KEGG" id="rli:RLO149_c012530"/>
<dbReference type="OrthoDB" id="7709484at2"/>
<evidence type="ECO:0000256" key="1">
    <source>
        <dbReference type="SAM" id="Phobius"/>
    </source>
</evidence>
<keyword evidence="1" id="KW-0472">Membrane</keyword>
<feature type="domain" description="Prepilin type IV endopeptidase peptidase" evidence="2">
    <location>
        <begin position="15"/>
        <end position="115"/>
    </location>
</feature>
<evidence type="ECO:0000259" key="2">
    <source>
        <dbReference type="Pfam" id="PF01478"/>
    </source>
</evidence>
<evidence type="ECO:0000313" key="3">
    <source>
        <dbReference type="EMBL" id="AEI93255.1"/>
    </source>
</evidence>
<dbReference type="HOGENOM" id="CLU_1625078_0_0_5"/>
<dbReference type="Pfam" id="PF01478">
    <property type="entry name" value="Peptidase_A24"/>
    <property type="match status" value="1"/>
</dbReference>
<feature type="transmembrane region" description="Helical" evidence="1">
    <location>
        <begin position="6"/>
        <end position="24"/>
    </location>
</feature>
<dbReference type="Gene3D" id="1.20.120.1220">
    <property type="match status" value="1"/>
</dbReference>
<dbReference type="GO" id="GO:0004190">
    <property type="term" value="F:aspartic-type endopeptidase activity"/>
    <property type="evidence" value="ECO:0007669"/>
    <property type="project" value="InterPro"/>
</dbReference>
<dbReference type="InterPro" id="IPR000045">
    <property type="entry name" value="Prepilin_IV_endopep_pep"/>
</dbReference>
<dbReference type="STRING" id="391595.RLO149_c012530"/>
<keyword evidence="1" id="KW-0812">Transmembrane</keyword>
<evidence type="ECO:0000313" key="4">
    <source>
        <dbReference type="Proteomes" id="UP000001353"/>
    </source>
</evidence>
<dbReference type="eggNOG" id="COG4960">
    <property type="taxonomic scope" value="Bacteria"/>
</dbReference>
<sequence>MAFSSSAALWFLPFVLPLCLYVAYTDLALMKIINKAVVTLGAIYVILGPFVLPSIEAYLWGFAQFAIALGVGFVLNAIGAMGAGDAKFIAFAAPFIAPGDLPRVVLLFTCILLAALLTHRGARASRLRDLAPDWVSWSQGKRFPLGLALGPTLALYLCLSALNGA</sequence>
<gene>
    <name evidence="3" type="ordered locus">RLO149_c012530</name>
</gene>
<accession>F7ZD46</accession>
<dbReference type="GO" id="GO:0016020">
    <property type="term" value="C:membrane"/>
    <property type="evidence" value="ECO:0007669"/>
    <property type="project" value="InterPro"/>
</dbReference>
<feature type="transmembrane region" description="Helical" evidence="1">
    <location>
        <begin position="104"/>
        <end position="122"/>
    </location>
</feature>
<protein>
    <recommendedName>
        <fullName evidence="2">Prepilin type IV endopeptidase peptidase domain-containing protein</fullName>
    </recommendedName>
</protein>
<feature type="transmembrane region" description="Helical" evidence="1">
    <location>
        <begin position="142"/>
        <end position="162"/>
    </location>
</feature>
<dbReference type="EMBL" id="CP002623">
    <property type="protein sequence ID" value="AEI93255.1"/>
    <property type="molecule type" value="Genomic_DNA"/>
</dbReference>
<dbReference type="AlphaFoldDB" id="F7ZD46"/>
<organism evidence="3 4">
    <name type="scientific">Roseobacter litoralis (strain ATCC 49566 / DSM 6996 / JCM 21268 / NBRC 15278 / OCh 149)</name>
    <dbReference type="NCBI Taxonomy" id="391595"/>
    <lineage>
        <taxon>Bacteria</taxon>
        <taxon>Pseudomonadati</taxon>
        <taxon>Pseudomonadota</taxon>
        <taxon>Alphaproteobacteria</taxon>
        <taxon>Rhodobacterales</taxon>
        <taxon>Roseobacteraceae</taxon>
        <taxon>Roseobacter</taxon>
    </lineage>
</organism>